<dbReference type="EC" id="2.4.1.-" evidence="12"/>
<dbReference type="EMBL" id="CAJOAX010004945">
    <property type="protein sequence ID" value="CAF3928456.1"/>
    <property type="molecule type" value="Genomic_DNA"/>
</dbReference>
<dbReference type="OrthoDB" id="427096at2759"/>
<comment type="caution">
    <text evidence="15">The sequence shown here is derived from an EMBL/GenBank/DDBJ whole genome shotgun (WGS) entry which is preliminary data.</text>
</comment>
<dbReference type="Pfam" id="PF00852">
    <property type="entry name" value="Glyco_transf_10"/>
    <property type="match status" value="1"/>
</dbReference>
<dbReference type="InterPro" id="IPR031481">
    <property type="entry name" value="Glyco_tran_10_N"/>
</dbReference>
<comment type="pathway">
    <text evidence="2">Protein modification; protein glycosylation.</text>
</comment>
<evidence type="ECO:0000256" key="8">
    <source>
        <dbReference type="ARBA" id="ARBA00022989"/>
    </source>
</evidence>
<dbReference type="Proteomes" id="UP000663823">
    <property type="component" value="Unassembled WGS sequence"/>
</dbReference>
<dbReference type="GO" id="GO:0032580">
    <property type="term" value="C:Golgi cisterna membrane"/>
    <property type="evidence" value="ECO:0007669"/>
    <property type="project" value="UniProtKB-SubCell"/>
</dbReference>
<dbReference type="Gene3D" id="3.40.50.11660">
    <property type="entry name" value="Glycosyl transferase family 10, C-terminal domain"/>
    <property type="match status" value="1"/>
</dbReference>
<evidence type="ECO:0000313" key="16">
    <source>
        <dbReference type="EMBL" id="CAF3928456.1"/>
    </source>
</evidence>
<sequence length="428" mass="51316">MLNSSKRPSVVWLWWRRKSFYLRRLPFKKIIFVFICILLLILQIPNPFSSIYKRIPINQNVQWDSINGILEMKQNILLNDSISKQVKAIKHGNEEIQSSSHILILLYTSIFLSKKYCNLKADNIFGQTCPSKSQCQWTCDNRKLGQADAIIFHAYDIQYYQGRVPNRSETKKNSIWILWSDEPPSMVDYTLFQDYKFNWTISYKLNSEVSIGSYGLFSKRKITLSNTDFNRWIDEQFNERSKGALWFVSNCHSKQRLEYYYNLKHQKLISVEGYGRCVDYYPMHFCRAGSQCERDYMSKFKFYLSFESITCRDYITEKFFKAFYHGLIPIVYGPDRIDYNQLAPADSFIHINDFDKDMNKLAKHLQEIHSNYNLYATYHQWRKKYEVIIDPKALERIRMCELCERLSKIRQDDITYYENIEQFYKEKC</sequence>
<dbReference type="Proteomes" id="UP000663882">
    <property type="component" value="Unassembled WGS sequence"/>
</dbReference>
<keyword evidence="9 12" id="KW-0333">Golgi apparatus</keyword>
<dbReference type="PANTHER" id="PTHR48438:SF1">
    <property type="entry name" value="ALPHA-(1,3)-FUCOSYLTRANSFERASE C-RELATED"/>
    <property type="match status" value="1"/>
</dbReference>
<evidence type="ECO:0000256" key="5">
    <source>
        <dbReference type="ARBA" id="ARBA00022679"/>
    </source>
</evidence>
<comment type="subcellular location">
    <subcellularLocation>
        <location evidence="1">Golgi apparatus membrane</location>
        <topology evidence="1">Single-pass type II membrane protein</topology>
    </subcellularLocation>
    <subcellularLocation>
        <location evidence="12">Golgi apparatus</location>
        <location evidence="12">Golgi stack membrane</location>
        <topology evidence="12">Single-pass type II membrane protein</topology>
    </subcellularLocation>
</comment>
<dbReference type="Pfam" id="PF17039">
    <property type="entry name" value="Glyco_tran_10_N"/>
    <property type="match status" value="1"/>
</dbReference>
<evidence type="ECO:0000259" key="13">
    <source>
        <dbReference type="Pfam" id="PF00852"/>
    </source>
</evidence>
<feature type="domain" description="Fucosyltransferase N-terminal" evidence="14">
    <location>
        <begin position="101"/>
        <end position="211"/>
    </location>
</feature>
<name>A0A814PN36_9BILA</name>
<keyword evidence="8" id="KW-1133">Transmembrane helix</keyword>
<dbReference type="InterPro" id="IPR001503">
    <property type="entry name" value="Glyco_trans_10"/>
</dbReference>
<dbReference type="InterPro" id="IPR038577">
    <property type="entry name" value="GT10-like_C_sf"/>
</dbReference>
<evidence type="ECO:0000256" key="4">
    <source>
        <dbReference type="ARBA" id="ARBA00022676"/>
    </source>
</evidence>
<protein>
    <recommendedName>
        <fullName evidence="12">Fucosyltransferase</fullName>
        <ecNumber evidence="12">2.4.1.-</ecNumber>
    </recommendedName>
</protein>
<evidence type="ECO:0000256" key="11">
    <source>
        <dbReference type="ARBA" id="ARBA00023180"/>
    </source>
</evidence>
<evidence type="ECO:0000313" key="17">
    <source>
        <dbReference type="Proteomes" id="UP000663882"/>
    </source>
</evidence>
<evidence type="ECO:0000256" key="6">
    <source>
        <dbReference type="ARBA" id="ARBA00022692"/>
    </source>
</evidence>
<dbReference type="GO" id="GO:0008417">
    <property type="term" value="F:fucosyltransferase activity"/>
    <property type="evidence" value="ECO:0007669"/>
    <property type="project" value="InterPro"/>
</dbReference>
<gene>
    <name evidence="16" type="ORF">OTI717_LOCUS25213</name>
    <name evidence="15" type="ORF">RFH988_LOCUS19693</name>
</gene>
<feature type="domain" description="Fucosyltransferase C-terminal" evidence="13">
    <location>
        <begin position="238"/>
        <end position="421"/>
    </location>
</feature>
<keyword evidence="11" id="KW-0325">Glycoprotein</keyword>
<evidence type="ECO:0000256" key="12">
    <source>
        <dbReference type="RuleBase" id="RU003832"/>
    </source>
</evidence>
<keyword evidence="4 12" id="KW-0328">Glycosyltransferase</keyword>
<evidence type="ECO:0000256" key="7">
    <source>
        <dbReference type="ARBA" id="ARBA00022968"/>
    </source>
</evidence>
<keyword evidence="7" id="KW-0735">Signal-anchor</keyword>
<proteinExistence type="inferred from homology"/>
<keyword evidence="10" id="KW-0472">Membrane</keyword>
<dbReference type="FunFam" id="3.40.50.11660:FF:000002">
    <property type="entry name" value="Alpha-(1,3)-fucosyltransferase"/>
    <property type="match status" value="1"/>
</dbReference>
<keyword evidence="6 12" id="KW-0812">Transmembrane</keyword>
<evidence type="ECO:0000256" key="3">
    <source>
        <dbReference type="ARBA" id="ARBA00008919"/>
    </source>
</evidence>
<dbReference type="SUPFAM" id="SSF53756">
    <property type="entry name" value="UDP-Glycosyltransferase/glycogen phosphorylase"/>
    <property type="match status" value="1"/>
</dbReference>
<evidence type="ECO:0000313" key="15">
    <source>
        <dbReference type="EMBL" id="CAF1108273.1"/>
    </source>
</evidence>
<keyword evidence="5 12" id="KW-0808">Transferase</keyword>
<organism evidence="15 17">
    <name type="scientific">Rotaria sordida</name>
    <dbReference type="NCBI Taxonomy" id="392033"/>
    <lineage>
        <taxon>Eukaryota</taxon>
        <taxon>Metazoa</taxon>
        <taxon>Spiralia</taxon>
        <taxon>Gnathifera</taxon>
        <taxon>Rotifera</taxon>
        <taxon>Eurotatoria</taxon>
        <taxon>Bdelloidea</taxon>
        <taxon>Philodinida</taxon>
        <taxon>Philodinidae</taxon>
        <taxon>Rotaria</taxon>
    </lineage>
</organism>
<dbReference type="EMBL" id="CAJNOO010001169">
    <property type="protein sequence ID" value="CAF1108273.1"/>
    <property type="molecule type" value="Genomic_DNA"/>
</dbReference>
<reference evidence="15" key="1">
    <citation type="submission" date="2021-02" db="EMBL/GenBank/DDBJ databases">
        <authorList>
            <person name="Nowell W R."/>
        </authorList>
    </citation>
    <scope>NUCLEOTIDE SEQUENCE</scope>
</reference>
<evidence type="ECO:0000256" key="1">
    <source>
        <dbReference type="ARBA" id="ARBA00004323"/>
    </source>
</evidence>
<dbReference type="PANTHER" id="PTHR48438">
    <property type="entry name" value="ALPHA-(1,3)-FUCOSYLTRANSFERASE C-RELATED"/>
    <property type="match status" value="1"/>
</dbReference>
<accession>A0A814PN36</accession>
<dbReference type="GO" id="GO:0000139">
    <property type="term" value="C:Golgi membrane"/>
    <property type="evidence" value="ECO:0007669"/>
    <property type="project" value="UniProtKB-SubCell"/>
</dbReference>
<comment type="similarity">
    <text evidence="3 12">Belongs to the glycosyltransferase 10 family.</text>
</comment>
<dbReference type="AlphaFoldDB" id="A0A814PN36"/>
<dbReference type="InterPro" id="IPR055270">
    <property type="entry name" value="Glyco_tran_10_C"/>
</dbReference>
<evidence type="ECO:0000256" key="2">
    <source>
        <dbReference type="ARBA" id="ARBA00004922"/>
    </source>
</evidence>
<evidence type="ECO:0000256" key="10">
    <source>
        <dbReference type="ARBA" id="ARBA00023136"/>
    </source>
</evidence>
<dbReference type="UniPathway" id="UPA00378"/>
<evidence type="ECO:0000259" key="14">
    <source>
        <dbReference type="Pfam" id="PF17039"/>
    </source>
</evidence>
<evidence type="ECO:0000256" key="9">
    <source>
        <dbReference type="ARBA" id="ARBA00023034"/>
    </source>
</evidence>